<protein>
    <recommendedName>
        <fullName evidence="1">HTH cro/C1-type domain-containing protein</fullName>
    </recommendedName>
</protein>
<dbReference type="SUPFAM" id="SSF47413">
    <property type="entry name" value="lambda repressor-like DNA-binding domains"/>
    <property type="match status" value="1"/>
</dbReference>
<evidence type="ECO:0000259" key="1">
    <source>
        <dbReference type="PROSITE" id="PS50943"/>
    </source>
</evidence>
<dbReference type="Gene3D" id="1.10.260.40">
    <property type="entry name" value="lambda repressor-like DNA-binding domains"/>
    <property type="match status" value="1"/>
</dbReference>
<dbReference type="Proteomes" id="UP000616114">
    <property type="component" value="Unassembled WGS sequence"/>
</dbReference>
<dbReference type="InterPro" id="IPR010982">
    <property type="entry name" value="Lambda_DNA-bd_dom_sf"/>
</dbReference>
<dbReference type="CDD" id="cd00093">
    <property type="entry name" value="HTH_XRE"/>
    <property type="match status" value="1"/>
</dbReference>
<accession>A0A8J2XL26</accession>
<dbReference type="SMART" id="SM00530">
    <property type="entry name" value="HTH_XRE"/>
    <property type="match status" value="1"/>
</dbReference>
<reference evidence="2" key="2">
    <citation type="submission" date="2020-09" db="EMBL/GenBank/DDBJ databases">
        <authorList>
            <person name="Sun Q."/>
            <person name="Zhou Y."/>
        </authorList>
    </citation>
    <scope>NUCLEOTIDE SEQUENCE</scope>
    <source>
        <strain evidence="2">CGMCC 1.12785</strain>
    </source>
</reference>
<proteinExistence type="predicted"/>
<gene>
    <name evidence="2" type="ORF">GCM10011333_22780</name>
</gene>
<comment type="caution">
    <text evidence="2">The sequence shown here is derived from an EMBL/GenBank/DDBJ whole genome shotgun (WGS) entry which is preliminary data.</text>
</comment>
<dbReference type="EMBL" id="BMFY01000009">
    <property type="protein sequence ID" value="GGA19066.1"/>
    <property type="molecule type" value="Genomic_DNA"/>
</dbReference>
<reference evidence="2" key="1">
    <citation type="journal article" date="2014" name="Int. J. Syst. Evol. Microbiol.">
        <title>Complete genome sequence of Corynebacterium casei LMG S-19264T (=DSM 44701T), isolated from a smear-ripened cheese.</title>
        <authorList>
            <consortium name="US DOE Joint Genome Institute (JGI-PGF)"/>
            <person name="Walter F."/>
            <person name="Albersmeier A."/>
            <person name="Kalinowski J."/>
            <person name="Ruckert C."/>
        </authorList>
    </citation>
    <scope>NUCLEOTIDE SEQUENCE</scope>
    <source>
        <strain evidence="2">CGMCC 1.12785</strain>
    </source>
</reference>
<keyword evidence="3" id="KW-1185">Reference proteome</keyword>
<dbReference type="GO" id="GO:0003677">
    <property type="term" value="F:DNA binding"/>
    <property type="evidence" value="ECO:0007669"/>
    <property type="project" value="InterPro"/>
</dbReference>
<feature type="domain" description="HTH cro/C1-type" evidence="1">
    <location>
        <begin position="42"/>
        <end position="96"/>
    </location>
</feature>
<sequence>MKTTPHETVMAEMLANMTETERIEFWKSGKKIDHMLEFAQSVYDARTAAGLSKRELAAEIGADPVLIEDIEAADVVPTLELLEQIANATGKRVHIALV</sequence>
<dbReference type="PROSITE" id="PS50943">
    <property type="entry name" value="HTH_CROC1"/>
    <property type="match status" value="1"/>
</dbReference>
<evidence type="ECO:0000313" key="3">
    <source>
        <dbReference type="Proteomes" id="UP000616114"/>
    </source>
</evidence>
<dbReference type="Pfam" id="PF01381">
    <property type="entry name" value="HTH_3"/>
    <property type="match status" value="1"/>
</dbReference>
<name>A0A8J2XL26_9MICO</name>
<dbReference type="InterPro" id="IPR001387">
    <property type="entry name" value="Cro/C1-type_HTH"/>
</dbReference>
<dbReference type="AlphaFoldDB" id="A0A8J2XL26"/>
<organism evidence="2 3">
    <name type="scientific">Sediminivirga luteola</name>
    <dbReference type="NCBI Taxonomy" id="1774748"/>
    <lineage>
        <taxon>Bacteria</taxon>
        <taxon>Bacillati</taxon>
        <taxon>Actinomycetota</taxon>
        <taxon>Actinomycetes</taxon>
        <taxon>Micrococcales</taxon>
        <taxon>Brevibacteriaceae</taxon>
        <taxon>Sediminivirga</taxon>
    </lineage>
</organism>
<evidence type="ECO:0000313" key="2">
    <source>
        <dbReference type="EMBL" id="GGA19066.1"/>
    </source>
</evidence>